<keyword evidence="1" id="KW-0175">Coiled coil</keyword>
<feature type="region of interest" description="Disordered" evidence="2">
    <location>
        <begin position="343"/>
        <end position="451"/>
    </location>
</feature>
<evidence type="ECO:0000313" key="4">
    <source>
        <dbReference type="Proteomes" id="UP000784919"/>
    </source>
</evidence>
<feature type="compositionally biased region" description="Basic and acidic residues" evidence="2">
    <location>
        <begin position="225"/>
        <end position="235"/>
    </location>
</feature>
<gene>
    <name evidence="3" type="ORF">E4U56_006987</name>
</gene>
<dbReference type="EMBL" id="SRPS01000061">
    <property type="protein sequence ID" value="KAG5971252.1"/>
    <property type="molecule type" value="Genomic_DNA"/>
</dbReference>
<reference evidence="3" key="1">
    <citation type="journal article" date="2020" name="bioRxiv">
        <title>Whole genome comparisons of ergot fungi reveals the divergence and evolution of species within the genus Claviceps are the result of varying mechanisms driving genome evolution and host range expansion.</title>
        <authorList>
            <person name="Wyka S.A."/>
            <person name="Mondo S.J."/>
            <person name="Liu M."/>
            <person name="Dettman J."/>
            <person name="Nalam V."/>
            <person name="Broders K.D."/>
        </authorList>
    </citation>
    <scope>NUCLEOTIDE SEQUENCE</scope>
    <source>
        <strain evidence="3">CCC 1102</strain>
    </source>
</reference>
<feature type="region of interest" description="Disordered" evidence="2">
    <location>
        <begin position="496"/>
        <end position="518"/>
    </location>
</feature>
<evidence type="ECO:0000313" key="3">
    <source>
        <dbReference type="EMBL" id="KAG5971252.1"/>
    </source>
</evidence>
<feature type="compositionally biased region" description="Low complexity" evidence="2">
    <location>
        <begin position="72"/>
        <end position="90"/>
    </location>
</feature>
<feature type="compositionally biased region" description="Low complexity" evidence="2">
    <location>
        <begin position="402"/>
        <end position="422"/>
    </location>
</feature>
<feature type="region of interest" description="Disordered" evidence="2">
    <location>
        <begin position="132"/>
        <end position="246"/>
    </location>
</feature>
<dbReference type="PANTHER" id="PTHR38701:SF1">
    <property type="entry name" value="UP-REGULATED DURING SEPTATION PROTEIN 1 DOMAIN-CONTAINING PROTEIN"/>
    <property type="match status" value="1"/>
</dbReference>
<accession>A0A9P7MUI9</accession>
<feature type="compositionally biased region" description="Polar residues" evidence="2">
    <location>
        <begin position="580"/>
        <end position="589"/>
    </location>
</feature>
<feature type="region of interest" description="Disordered" evidence="2">
    <location>
        <begin position="280"/>
        <end position="309"/>
    </location>
</feature>
<feature type="compositionally biased region" description="Low complexity" evidence="2">
    <location>
        <begin position="296"/>
        <end position="309"/>
    </location>
</feature>
<feature type="compositionally biased region" description="Acidic residues" evidence="2">
    <location>
        <begin position="726"/>
        <end position="742"/>
    </location>
</feature>
<feature type="coiled-coil region" evidence="1">
    <location>
        <begin position="538"/>
        <end position="572"/>
    </location>
</feature>
<dbReference type="AlphaFoldDB" id="A0A9P7MUI9"/>
<feature type="compositionally biased region" description="Polar residues" evidence="2">
    <location>
        <begin position="211"/>
        <end position="222"/>
    </location>
</feature>
<feature type="compositionally biased region" description="Polar residues" evidence="2">
    <location>
        <begin position="236"/>
        <end position="246"/>
    </location>
</feature>
<evidence type="ECO:0000256" key="2">
    <source>
        <dbReference type="SAM" id="MobiDB-lite"/>
    </source>
</evidence>
<proteinExistence type="predicted"/>
<name>A0A9P7MUI9_9HYPO</name>
<dbReference type="OrthoDB" id="2555519at2759"/>
<feature type="compositionally biased region" description="Polar residues" evidence="2">
    <location>
        <begin position="509"/>
        <end position="518"/>
    </location>
</feature>
<feature type="compositionally biased region" description="Polar residues" evidence="2">
    <location>
        <begin position="638"/>
        <end position="647"/>
    </location>
</feature>
<feature type="region of interest" description="Disordered" evidence="2">
    <location>
        <begin position="723"/>
        <end position="789"/>
    </location>
</feature>
<feature type="region of interest" description="Disordered" evidence="2">
    <location>
        <begin position="580"/>
        <end position="650"/>
    </location>
</feature>
<dbReference type="PANTHER" id="PTHR38701">
    <property type="entry name" value="CHROMOSOME 8, WHOLE GENOME SHOTGUN SEQUENCE"/>
    <property type="match status" value="1"/>
</dbReference>
<dbReference type="Proteomes" id="UP000784919">
    <property type="component" value="Unassembled WGS sequence"/>
</dbReference>
<evidence type="ECO:0000256" key="1">
    <source>
        <dbReference type="SAM" id="Coils"/>
    </source>
</evidence>
<comment type="caution">
    <text evidence="3">The sequence shown here is derived from an EMBL/GenBank/DDBJ whole genome shotgun (WGS) entry which is preliminary data.</text>
</comment>
<sequence>MRDEAYACTLPLNCPVEFHRRGLEMRPLGLKPTVMAWGSQREHRSLDHPSGLSSGPHPVLSRRRSAAAIGVSSTRTAPSTATSRMPPLHTQHQHHKQHHRPPHTNLQQLHHEQHRKHHVPSASALNMPVADRPRQPQLSAAAAKAVHRPPLTPKIATKGPQSPLPLAKRPPSSTPVLVPATVSVTREDSCTTTPANGLVINSAPRAGSRQIRVNSAGSTPSGSPKPDKTSDDADSNRTGLAATSNESSKFFYASEVKVAQPAPSPRPVSMPQKPANTFLYANGATADGGRNSGPPSSSTSISTTSQNLESAPSSSAKFFFANGVPETSSRPGIGASVSASALPSTSRLAPPRSIASNLHAGPGGPAQRPTSPTKPAVAASMAQTLRSNAASPTSPRQTPLISSSTSLQKQQQQQQQDPSSSSAAPRRKVSIDSAPRVMGRPKRTGSPTAMEPLTLGRFALSPNISESTLQSPPLSPGLSKTGMTMASILQAAEDLKDDADSKDGDVQSELHSPTIASSTQLQDSVTELVANARRERKVQDLEITNASLEAINRTLERQLRKQTAELRRYRRLSRSVALTASSSRVTSMALSEPPTDVSDVEEGDETKFREGGDDEDEDEDEEEEEEDDDDTDSPYGSDHSSNVSMSTEDILLQGTKFEARRRRDEKRLQLDLTKHQELLVDSQKMNQSLKRCLDFTEVLIKEGQKALEYKVRVSDIKLGGRILAPPDEDEEDVSFMVDEESREEGGRGEGDAGEDTVPMRVDDAVGLGPPWVKGGQDRDSGIELPPEGS</sequence>
<feature type="region of interest" description="Disordered" evidence="2">
    <location>
        <begin position="68"/>
        <end position="102"/>
    </location>
</feature>
<organism evidence="3 4">
    <name type="scientific">Claviceps arundinis</name>
    <dbReference type="NCBI Taxonomy" id="1623583"/>
    <lineage>
        <taxon>Eukaryota</taxon>
        <taxon>Fungi</taxon>
        <taxon>Dikarya</taxon>
        <taxon>Ascomycota</taxon>
        <taxon>Pezizomycotina</taxon>
        <taxon>Sordariomycetes</taxon>
        <taxon>Hypocreomycetidae</taxon>
        <taxon>Hypocreales</taxon>
        <taxon>Clavicipitaceae</taxon>
        <taxon>Claviceps</taxon>
    </lineage>
</organism>
<feature type="compositionally biased region" description="Basic residues" evidence="2">
    <location>
        <begin position="91"/>
        <end position="102"/>
    </location>
</feature>
<feature type="compositionally biased region" description="Acidic residues" evidence="2">
    <location>
        <begin position="612"/>
        <end position="632"/>
    </location>
</feature>
<feature type="compositionally biased region" description="Polar residues" evidence="2">
    <location>
        <begin position="381"/>
        <end position="401"/>
    </location>
</feature>
<protein>
    <submittedName>
        <fullName evidence="3">Uncharacterized protein</fullName>
    </submittedName>
</protein>